<reference evidence="2" key="1">
    <citation type="submission" date="2020-10" db="EMBL/GenBank/DDBJ databases">
        <authorList>
            <person name="Gilroy R."/>
        </authorList>
    </citation>
    <scope>NUCLEOTIDE SEQUENCE</scope>
    <source>
        <strain evidence="2">10037</strain>
    </source>
</reference>
<evidence type="ECO:0000313" key="3">
    <source>
        <dbReference type="Proteomes" id="UP000823597"/>
    </source>
</evidence>
<feature type="domain" description="Spi protease inhibitor" evidence="1">
    <location>
        <begin position="41"/>
        <end position="121"/>
    </location>
</feature>
<dbReference type="InterPro" id="IPR038765">
    <property type="entry name" value="Papain-like_cys_pep_sf"/>
</dbReference>
<protein>
    <submittedName>
        <fullName evidence="2">Spi family protease inhibitor</fullName>
    </submittedName>
</protein>
<dbReference type="InterPro" id="IPR025896">
    <property type="entry name" value="Spi_Prtas-inh"/>
</dbReference>
<proteinExistence type="predicted"/>
<dbReference type="Pfam" id="PF13734">
    <property type="entry name" value="Inhibitor_I69"/>
    <property type="match status" value="1"/>
</dbReference>
<dbReference type="Proteomes" id="UP000823597">
    <property type="component" value="Unassembled WGS sequence"/>
</dbReference>
<dbReference type="PROSITE" id="PS51257">
    <property type="entry name" value="PROKAR_LIPOPROTEIN"/>
    <property type="match status" value="1"/>
</dbReference>
<dbReference type="AlphaFoldDB" id="A0A9D9I3V0"/>
<organism evidence="2 3">
    <name type="scientific">Candidatus Merdivivens pullistercoris</name>
    <dbReference type="NCBI Taxonomy" id="2840873"/>
    <lineage>
        <taxon>Bacteria</taxon>
        <taxon>Pseudomonadati</taxon>
        <taxon>Bacteroidota</taxon>
        <taxon>Bacteroidia</taxon>
        <taxon>Bacteroidales</taxon>
        <taxon>Muribaculaceae</taxon>
        <taxon>Muribaculaceae incertae sedis</taxon>
        <taxon>Candidatus Merdivivens</taxon>
    </lineage>
</organism>
<evidence type="ECO:0000259" key="1">
    <source>
        <dbReference type="Pfam" id="PF13734"/>
    </source>
</evidence>
<dbReference type="EMBL" id="JADIME010000016">
    <property type="protein sequence ID" value="MBO8464638.1"/>
    <property type="molecule type" value="Genomic_DNA"/>
</dbReference>
<reference evidence="2" key="2">
    <citation type="journal article" date="2021" name="PeerJ">
        <title>Extensive microbial diversity within the chicken gut microbiome revealed by metagenomics and culture.</title>
        <authorList>
            <person name="Gilroy R."/>
            <person name="Ravi A."/>
            <person name="Getino M."/>
            <person name="Pursley I."/>
            <person name="Horton D.L."/>
            <person name="Alikhan N.F."/>
            <person name="Baker D."/>
            <person name="Gharbi K."/>
            <person name="Hall N."/>
            <person name="Watson M."/>
            <person name="Adriaenssens E.M."/>
            <person name="Foster-Nyarko E."/>
            <person name="Jarju S."/>
            <person name="Secka A."/>
            <person name="Antonio M."/>
            <person name="Oren A."/>
            <person name="Chaudhuri R.R."/>
            <person name="La Ragione R."/>
            <person name="Hildebrand F."/>
            <person name="Pallen M.J."/>
        </authorList>
    </citation>
    <scope>NUCLEOTIDE SEQUENCE</scope>
    <source>
        <strain evidence="2">10037</strain>
    </source>
</reference>
<comment type="caution">
    <text evidence="2">The sequence shown here is derived from an EMBL/GenBank/DDBJ whole genome shotgun (WGS) entry which is preliminary data.</text>
</comment>
<evidence type="ECO:0000313" key="2">
    <source>
        <dbReference type="EMBL" id="MBO8464638.1"/>
    </source>
</evidence>
<dbReference type="SUPFAM" id="SSF54001">
    <property type="entry name" value="Cysteine proteinases"/>
    <property type="match status" value="1"/>
</dbReference>
<name>A0A9D9I3V0_9BACT</name>
<accession>A0A9D9I3V0</accession>
<dbReference type="Gene3D" id="3.90.70.50">
    <property type="entry name" value="Peptidase C10, streptopain"/>
    <property type="match status" value="1"/>
</dbReference>
<gene>
    <name evidence="2" type="ORF">IAB93_01420</name>
</gene>
<sequence>MKNKIISVICVIFTITLSYSCTKNESMSPSICRPPDNPYEITIEEAEQTLMQIMQSMASTKSTESIERKITDRYSIGRHSSNATKSNDDVPYIHVFNFENEAGFAIMSADKRVTPLLSYALEAV</sequence>
<dbReference type="InterPro" id="IPR044934">
    <property type="entry name" value="Streptopain_sf"/>
</dbReference>